<comment type="subcellular location">
    <subcellularLocation>
        <location evidence="1">Membrane</location>
        <topology evidence="1">Multi-pass membrane protein</topology>
    </subcellularLocation>
</comment>
<dbReference type="SUPFAM" id="SSF103473">
    <property type="entry name" value="MFS general substrate transporter"/>
    <property type="match status" value="1"/>
</dbReference>
<dbReference type="PROSITE" id="PS50850">
    <property type="entry name" value="MFS"/>
    <property type="match status" value="1"/>
</dbReference>
<dbReference type="InterPro" id="IPR020846">
    <property type="entry name" value="MFS_dom"/>
</dbReference>
<evidence type="ECO:0000256" key="5">
    <source>
        <dbReference type="ARBA" id="ARBA00023136"/>
    </source>
</evidence>
<dbReference type="InterPro" id="IPR011701">
    <property type="entry name" value="MFS"/>
</dbReference>
<dbReference type="OrthoDB" id="6730379at2759"/>
<feature type="transmembrane region" description="Helical" evidence="6">
    <location>
        <begin position="136"/>
        <end position="154"/>
    </location>
</feature>
<feature type="transmembrane region" description="Helical" evidence="6">
    <location>
        <begin position="338"/>
        <end position="358"/>
    </location>
</feature>
<dbReference type="Gene3D" id="1.20.1250.20">
    <property type="entry name" value="MFS general substrate transporter like domains"/>
    <property type="match status" value="2"/>
</dbReference>
<evidence type="ECO:0000256" key="3">
    <source>
        <dbReference type="ARBA" id="ARBA00022692"/>
    </source>
</evidence>
<feature type="transmembrane region" description="Helical" evidence="6">
    <location>
        <begin position="198"/>
        <end position="220"/>
    </location>
</feature>
<feature type="transmembrane region" description="Helical" evidence="6">
    <location>
        <begin position="364"/>
        <end position="387"/>
    </location>
</feature>
<keyword evidence="5 6" id="KW-0472">Membrane</keyword>
<keyword evidence="4 6" id="KW-1133">Transmembrane helix</keyword>
<evidence type="ECO:0000313" key="8">
    <source>
        <dbReference type="EMBL" id="KAF2096745.1"/>
    </source>
</evidence>
<feature type="transmembrane region" description="Helical" evidence="6">
    <location>
        <begin position="232"/>
        <end position="254"/>
    </location>
</feature>
<feature type="transmembrane region" description="Helical" evidence="6">
    <location>
        <begin position="463"/>
        <end position="482"/>
    </location>
</feature>
<feature type="transmembrane region" description="Helical" evidence="6">
    <location>
        <begin position="399"/>
        <end position="420"/>
    </location>
</feature>
<evidence type="ECO:0000313" key="9">
    <source>
        <dbReference type="Proteomes" id="UP000799772"/>
    </source>
</evidence>
<dbReference type="AlphaFoldDB" id="A0A9P4M4F4"/>
<comment type="caution">
    <text evidence="8">The sequence shown here is derived from an EMBL/GenBank/DDBJ whole genome shotgun (WGS) entry which is preliminary data.</text>
</comment>
<feature type="domain" description="Major facilitator superfamily (MFS) profile" evidence="7">
    <location>
        <begin position="69"/>
        <end position="489"/>
    </location>
</feature>
<evidence type="ECO:0000256" key="4">
    <source>
        <dbReference type="ARBA" id="ARBA00022989"/>
    </source>
</evidence>
<sequence>MDPEKSGALVDGDKINPGITTHAQELGIDVGKIQDVKGADQVLEFANAEAVDIPEDVNRRILSKIDWHVMPWLCGLYVLQYIDKGVLSYAGVMGLQKETHINSAQYAWVGSVYYVGYIVAAPIHNRLMQRFPPAKHIAVCMTIWGAVLACMAACNNYAGLMVQRCFLGSLEAAVNCGFMLVTGQWYRQYEHATRVGVWSAMVGIASIVGGAIAYGCAAGFEAHPNSTALTSWRILALCTGLVSTLYGAAMWYFLPASCVTAKWLNHEEKVLAVERLRGNHSGVGTKVYKRYQAVEAWLDYRTWIYVLYVLSSQIPSGGLVLLSSILIQSLGFDTKTTLLLSMPGGLVNILGNFGFGWLADVTKLRSLACILASLLAMFGVALFTGLANVTPLYDRYGQLVAYYLMYGLCSTGWFIIISMMSSNVVGFTKKTTNNGIVFTAQGVAYFVGPQVFRDGPHYQKAKYATIGLWVFSIFLLALNWSLNSKENKKRDQMVREQGIDVHRAGVEFLDLTDKENKLFRYVL</sequence>
<proteinExistence type="predicted"/>
<dbReference type="GO" id="GO:0016020">
    <property type="term" value="C:membrane"/>
    <property type="evidence" value="ECO:0007669"/>
    <property type="project" value="UniProtKB-SubCell"/>
</dbReference>
<evidence type="ECO:0000256" key="6">
    <source>
        <dbReference type="SAM" id="Phobius"/>
    </source>
</evidence>
<feature type="transmembrane region" description="Helical" evidence="6">
    <location>
        <begin position="106"/>
        <end position="124"/>
    </location>
</feature>
<evidence type="ECO:0000259" key="7">
    <source>
        <dbReference type="PROSITE" id="PS50850"/>
    </source>
</evidence>
<dbReference type="GO" id="GO:0022857">
    <property type="term" value="F:transmembrane transporter activity"/>
    <property type="evidence" value="ECO:0007669"/>
    <property type="project" value="InterPro"/>
</dbReference>
<dbReference type="Pfam" id="PF07690">
    <property type="entry name" value="MFS_1"/>
    <property type="match status" value="1"/>
</dbReference>
<dbReference type="PANTHER" id="PTHR43791:SF1">
    <property type="entry name" value="ALLANTOATE PERMEASE"/>
    <property type="match status" value="1"/>
</dbReference>
<reference evidence="8" key="1">
    <citation type="journal article" date="2020" name="Stud. Mycol.">
        <title>101 Dothideomycetes genomes: a test case for predicting lifestyles and emergence of pathogens.</title>
        <authorList>
            <person name="Haridas S."/>
            <person name="Albert R."/>
            <person name="Binder M."/>
            <person name="Bloem J."/>
            <person name="Labutti K."/>
            <person name="Salamov A."/>
            <person name="Andreopoulos B."/>
            <person name="Baker S."/>
            <person name="Barry K."/>
            <person name="Bills G."/>
            <person name="Bluhm B."/>
            <person name="Cannon C."/>
            <person name="Castanera R."/>
            <person name="Culley D."/>
            <person name="Daum C."/>
            <person name="Ezra D."/>
            <person name="Gonzalez J."/>
            <person name="Henrissat B."/>
            <person name="Kuo A."/>
            <person name="Liang C."/>
            <person name="Lipzen A."/>
            <person name="Lutzoni F."/>
            <person name="Magnuson J."/>
            <person name="Mondo S."/>
            <person name="Nolan M."/>
            <person name="Ohm R."/>
            <person name="Pangilinan J."/>
            <person name="Park H.-J."/>
            <person name="Ramirez L."/>
            <person name="Alfaro M."/>
            <person name="Sun H."/>
            <person name="Tritt A."/>
            <person name="Yoshinaga Y."/>
            <person name="Zwiers L.-H."/>
            <person name="Turgeon B."/>
            <person name="Goodwin S."/>
            <person name="Spatafora J."/>
            <person name="Crous P."/>
            <person name="Grigoriev I."/>
        </authorList>
    </citation>
    <scope>NUCLEOTIDE SEQUENCE</scope>
    <source>
        <strain evidence="8">CBS 133067</strain>
    </source>
</reference>
<evidence type="ECO:0000256" key="2">
    <source>
        <dbReference type="ARBA" id="ARBA00022448"/>
    </source>
</evidence>
<keyword evidence="9" id="KW-1185">Reference proteome</keyword>
<evidence type="ECO:0000256" key="1">
    <source>
        <dbReference type="ARBA" id="ARBA00004141"/>
    </source>
</evidence>
<protein>
    <submittedName>
        <fullName evidence="8">MFS general substrate transporter</fullName>
    </submittedName>
</protein>
<accession>A0A9P4M4F4</accession>
<dbReference type="InterPro" id="IPR036259">
    <property type="entry name" value="MFS_trans_sf"/>
</dbReference>
<dbReference type="EMBL" id="ML978129">
    <property type="protein sequence ID" value="KAF2096745.1"/>
    <property type="molecule type" value="Genomic_DNA"/>
</dbReference>
<organism evidence="8 9">
    <name type="scientific">Rhizodiscina lignyota</name>
    <dbReference type="NCBI Taxonomy" id="1504668"/>
    <lineage>
        <taxon>Eukaryota</taxon>
        <taxon>Fungi</taxon>
        <taxon>Dikarya</taxon>
        <taxon>Ascomycota</taxon>
        <taxon>Pezizomycotina</taxon>
        <taxon>Dothideomycetes</taxon>
        <taxon>Pleosporomycetidae</taxon>
        <taxon>Aulographales</taxon>
        <taxon>Rhizodiscinaceae</taxon>
        <taxon>Rhizodiscina</taxon>
    </lineage>
</organism>
<keyword evidence="3 6" id="KW-0812">Transmembrane</keyword>
<dbReference type="Proteomes" id="UP000799772">
    <property type="component" value="Unassembled WGS sequence"/>
</dbReference>
<gene>
    <name evidence="8" type="ORF">NA57DRAFT_78341</name>
</gene>
<keyword evidence="2" id="KW-0813">Transport</keyword>
<feature type="transmembrane region" description="Helical" evidence="6">
    <location>
        <begin position="303"/>
        <end position="326"/>
    </location>
</feature>
<dbReference type="PANTHER" id="PTHR43791">
    <property type="entry name" value="PERMEASE-RELATED"/>
    <property type="match status" value="1"/>
</dbReference>
<name>A0A9P4M4F4_9PEZI</name>